<accession>A0A2S9YUQ8</accession>
<evidence type="ECO:0000256" key="1">
    <source>
        <dbReference type="SAM" id="SignalP"/>
    </source>
</evidence>
<comment type="caution">
    <text evidence="2">The sequence shown here is derived from an EMBL/GenBank/DDBJ whole genome shotgun (WGS) entry which is preliminary data.</text>
</comment>
<evidence type="ECO:0000313" key="2">
    <source>
        <dbReference type="EMBL" id="PRQ08772.1"/>
    </source>
</evidence>
<name>A0A2S9YUQ8_9BACT</name>
<dbReference type="EMBL" id="PVNL01000035">
    <property type="protein sequence ID" value="PRQ08772.1"/>
    <property type="molecule type" value="Genomic_DNA"/>
</dbReference>
<gene>
    <name evidence="2" type="ORF">ENSA7_14040</name>
</gene>
<dbReference type="Proteomes" id="UP000238823">
    <property type="component" value="Unassembled WGS sequence"/>
</dbReference>
<protein>
    <submittedName>
        <fullName evidence="2">Uncharacterized protein</fullName>
    </submittedName>
</protein>
<evidence type="ECO:0000313" key="3">
    <source>
        <dbReference type="Proteomes" id="UP000238823"/>
    </source>
</evidence>
<reference evidence="2 3" key="1">
    <citation type="submission" date="2018-03" db="EMBL/GenBank/DDBJ databases">
        <title>Draft Genome Sequences of the Obligatory Marine Myxobacteria Enhygromyxa salina SWB007.</title>
        <authorList>
            <person name="Poehlein A."/>
            <person name="Moghaddam J.A."/>
            <person name="Harms H."/>
            <person name="Alanjari M."/>
            <person name="Koenig G.M."/>
            <person name="Daniel R."/>
            <person name="Schaeberle T.F."/>
        </authorList>
    </citation>
    <scope>NUCLEOTIDE SEQUENCE [LARGE SCALE GENOMIC DNA]</scope>
    <source>
        <strain evidence="2 3">SWB007</strain>
    </source>
</reference>
<dbReference type="AlphaFoldDB" id="A0A2S9YUQ8"/>
<proteinExistence type="predicted"/>
<sequence length="200" mass="21366">MHTATTPLRSLAPLAFVAAAALSPLLGCDAEDFAVEDQDTEAVDLGEPDLREPAGEEPEPAATQLVTLRLDTRDGVSALGWSLASQALVPEAAANLSIASSDCGARGRWVQLQSRDMMLCELGTHADESDPTDCAWLTSVEIGGSDAEPEFGSRFLAMRDGVIVARLTLVDRTTLADNWYMLPITPFDVVLDVELLPDPE</sequence>
<feature type="signal peptide" evidence="1">
    <location>
        <begin position="1"/>
        <end position="20"/>
    </location>
</feature>
<keyword evidence="1" id="KW-0732">Signal</keyword>
<dbReference type="RefSeq" id="WP_106088448.1">
    <property type="nucleotide sequence ID" value="NZ_PVNL01000035.1"/>
</dbReference>
<feature type="chain" id="PRO_5015752489" evidence="1">
    <location>
        <begin position="21"/>
        <end position="200"/>
    </location>
</feature>
<organism evidence="2 3">
    <name type="scientific">Enhygromyxa salina</name>
    <dbReference type="NCBI Taxonomy" id="215803"/>
    <lineage>
        <taxon>Bacteria</taxon>
        <taxon>Pseudomonadati</taxon>
        <taxon>Myxococcota</taxon>
        <taxon>Polyangia</taxon>
        <taxon>Nannocystales</taxon>
        <taxon>Nannocystaceae</taxon>
        <taxon>Enhygromyxa</taxon>
    </lineage>
</organism>